<accession>A0A6S7FTJ1</accession>
<reference evidence="2" key="1">
    <citation type="submission" date="2020-04" db="EMBL/GenBank/DDBJ databases">
        <authorList>
            <person name="Alioto T."/>
            <person name="Alioto T."/>
            <person name="Gomez Garrido J."/>
        </authorList>
    </citation>
    <scope>NUCLEOTIDE SEQUENCE</scope>
    <source>
        <strain evidence="2">A484AB</strain>
    </source>
</reference>
<name>A0A6S7FTJ1_PARCT</name>
<keyword evidence="3" id="KW-1185">Reference proteome</keyword>
<dbReference type="InterPro" id="IPR002209">
    <property type="entry name" value="Fibroblast_GF_fam"/>
</dbReference>
<gene>
    <name evidence="2" type="ORF">PACLA_8A007000</name>
</gene>
<dbReference type="PANTHER" id="PTHR11486">
    <property type="entry name" value="FIBROBLAST GROWTH FACTOR"/>
    <property type="match status" value="1"/>
</dbReference>
<evidence type="ECO:0000313" key="3">
    <source>
        <dbReference type="Proteomes" id="UP001152795"/>
    </source>
</evidence>
<dbReference type="Proteomes" id="UP001152795">
    <property type="component" value="Unassembled WGS sequence"/>
</dbReference>
<dbReference type="Pfam" id="PF00167">
    <property type="entry name" value="FGF"/>
    <property type="match status" value="1"/>
</dbReference>
<dbReference type="InterPro" id="IPR008996">
    <property type="entry name" value="IL1/FGF"/>
</dbReference>
<comment type="caution">
    <text evidence="2">The sequence shown here is derived from an EMBL/GenBank/DDBJ whole genome shotgun (WGS) entry which is preliminary data.</text>
</comment>
<dbReference type="CDD" id="cd00058">
    <property type="entry name" value="beta-trefoil_FGF"/>
    <property type="match status" value="1"/>
</dbReference>
<sequence>MMESFQVSLKAILLFHFVVSAILITSTPSNAKRLRLSSNKKATSGYLNYINGLFSDRSIKRRPRHLSFKNNTPSGRMKVQLYCRTGFLLEILDSGRIVGTQNVSSEHTIIEIQVFGHILRRLRGVASGRYLSLSSKGRLSSTRHSNRNKPNTFFNEKHEENHWISYSSSSHTRNCVGWKKDPSRGNEWFIAIKKNGSLKRPCKTEPGMHSTQFVALEGKREAILVEENSLGTNN</sequence>
<dbReference type="OrthoDB" id="5987799at2759"/>
<dbReference type="SMART" id="SM00442">
    <property type="entry name" value="FGF"/>
    <property type="match status" value="1"/>
</dbReference>
<protein>
    <submittedName>
        <fullName evidence="2">Fibroblast growth factor 1-like</fullName>
    </submittedName>
</protein>
<comment type="similarity">
    <text evidence="1">Belongs to the heparin-binding growth factors family.</text>
</comment>
<evidence type="ECO:0000256" key="1">
    <source>
        <dbReference type="ARBA" id="ARBA00007936"/>
    </source>
</evidence>
<dbReference type="Gene3D" id="2.80.10.50">
    <property type="match status" value="1"/>
</dbReference>
<dbReference type="GO" id="GO:0008083">
    <property type="term" value="F:growth factor activity"/>
    <property type="evidence" value="ECO:0007669"/>
    <property type="project" value="InterPro"/>
</dbReference>
<dbReference type="InterPro" id="IPR056378">
    <property type="entry name" value="Let-756-like_FGF"/>
</dbReference>
<dbReference type="EMBL" id="CACRXK020000555">
    <property type="protein sequence ID" value="CAB3982925.1"/>
    <property type="molecule type" value="Genomic_DNA"/>
</dbReference>
<evidence type="ECO:0000313" key="2">
    <source>
        <dbReference type="EMBL" id="CAB3982925.1"/>
    </source>
</evidence>
<dbReference type="SUPFAM" id="SSF50353">
    <property type="entry name" value="Cytokine"/>
    <property type="match status" value="1"/>
</dbReference>
<organism evidence="2 3">
    <name type="scientific">Paramuricea clavata</name>
    <name type="common">Red gorgonian</name>
    <name type="synonym">Violescent sea-whip</name>
    <dbReference type="NCBI Taxonomy" id="317549"/>
    <lineage>
        <taxon>Eukaryota</taxon>
        <taxon>Metazoa</taxon>
        <taxon>Cnidaria</taxon>
        <taxon>Anthozoa</taxon>
        <taxon>Octocorallia</taxon>
        <taxon>Malacalcyonacea</taxon>
        <taxon>Plexauridae</taxon>
        <taxon>Paramuricea</taxon>
    </lineage>
</organism>
<proteinExistence type="inferred from homology"/>
<dbReference type="AlphaFoldDB" id="A0A6S7FTJ1"/>